<dbReference type="InParanoid" id="M4BRN8"/>
<dbReference type="InterPro" id="IPR019369">
    <property type="entry name" value="Efm5/EEF1AKMT1"/>
</dbReference>
<proteinExistence type="predicted"/>
<dbReference type="GO" id="GO:0016279">
    <property type="term" value="F:protein-lysine N-methyltransferase activity"/>
    <property type="evidence" value="ECO:0007669"/>
    <property type="project" value="InterPro"/>
</dbReference>
<dbReference type="HOGENOM" id="CLU_074410_4_0_1"/>
<evidence type="ECO:0000256" key="4">
    <source>
        <dbReference type="ARBA" id="ARBA00022679"/>
    </source>
</evidence>
<dbReference type="AlphaFoldDB" id="M4BRN8"/>
<dbReference type="STRING" id="559515.M4BRN8"/>
<dbReference type="PANTHER" id="PTHR13200">
    <property type="entry name" value="EEF1A LYSINE METHYLTRANSFERASE 1"/>
    <property type="match status" value="1"/>
</dbReference>
<keyword evidence="4" id="KW-0808">Transferase</keyword>
<evidence type="ECO:0000313" key="6">
    <source>
        <dbReference type="Proteomes" id="UP000011713"/>
    </source>
</evidence>
<reference evidence="5" key="2">
    <citation type="submission" date="2015-06" db="UniProtKB">
        <authorList>
            <consortium name="EnsemblProtists"/>
        </authorList>
    </citation>
    <scope>IDENTIFICATION</scope>
    <source>
        <strain evidence="5">Emoy2</strain>
    </source>
</reference>
<dbReference type="GO" id="GO:0003676">
    <property type="term" value="F:nucleic acid binding"/>
    <property type="evidence" value="ECO:0007669"/>
    <property type="project" value="InterPro"/>
</dbReference>
<dbReference type="PANTHER" id="PTHR13200:SF0">
    <property type="entry name" value="EEF1A LYSINE METHYLTRANSFERASE 1"/>
    <property type="match status" value="1"/>
</dbReference>
<dbReference type="eggNOG" id="KOG3350">
    <property type="taxonomic scope" value="Eukaryota"/>
</dbReference>
<dbReference type="PROSITE" id="PS00092">
    <property type="entry name" value="N6_MTASE"/>
    <property type="match status" value="1"/>
</dbReference>
<comment type="subcellular location">
    <subcellularLocation>
        <location evidence="1">Cytoplasm</location>
    </subcellularLocation>
</comment>
<dbReference type="Pfam" id="PF10237">
    <property type="entry name" value="N6-adenineMlase"/>
    <property type="match status" value="1"/>
</dbReference>
<dbReference type="GO" id="GO:0032259">
    <property type="term" value="P:methylation"/>
    <property type="evidence" value="ECO:0007669"/>
    <property type="project" value="UniProtKB-KW"/>
</dbReference>
<dbReference type="InterPro" id="IPR002052">
    <property type="entry name" value="DNA_methylase_N6_adenine_CS"/>
</dbReference>
<dbReference type="InterPro" id="IPR041370">
    <property type="entry name" value="Mlase_EEF1AKMT1/ZCCHC4"/>
</dbReference>
<dbReference type="EMBL" id="JH598649">
    <property type="status" value="NOT_ANNOTATED_CDS"/>
    <property type="molecule type" value="Genomic_DNA"/>
</dbReference>
<dbReference type="OMA" id="CTFITAR"/>
<organism evidence="5 6">
    <name type="scientific">Hyaloperonospora arabidopsidis (strain Emoy2)</name>
    <name type="common">Downy mildew agent</name>
    <name type="synonym">Peronospora arabidopsidis</name>
    <dbReference type="NCBI Taxonomy" id="559515"/>
    <lineage>
        <taxon>Eukaryota</taxon>
        <taxon>Sar</taxon>
        <taxon>Stramenopiles</taxon>
        <taxon>Oomycota</taxon>
        <taxon>Peronosporomycetes</taxon>
        <taxon>Peronosporales</taxon>
        <taxon>Peronosporaceae</taxon>
        <taxon>Hyaloperonospora</taxon>
    </lineage>
</organism>
<dbReference type="Proteomes" id="UP000011713">
    <property type="component" value="Unassembled WGS sequence"/>
</dbReference>
<sequence>MNTLLSTELSADTLAALQAHLKTQEAEKDSAVSEDFRLSQLCVHYEDAKGRLSSILRFPEFFNGVSCVNSWYDDRTGRALAQEAIEQSKEMRIAFVSTPAAYRDFLKIQEESDSPIDGDNVFLFEYDRRFHEKYGPHFVFYDYNEPTKLPEQFHHFFDYVLVDPPYLNTNCMSKFAETMRWLAKDVKVVPGKADEILNPCTFITVRNTLVLGDRVARMLRKEMYANLGFTPSGFTPTFESKLSNQFLTYTNFLSNRFGKSTEDYDDSGDEK</sequence>
<name>M4BRN8_HYAAE</name>
<dbReference type="GO" id="GO:0005737">
    <property type="term" value="C:cytoplasm"/>
    <property type="evidence" value="ECO:0007669"/>
    <property type="project" value="UniProtKB-SubCell"/>
</dbReference>
<dbReference type="VEuPathDB" id="FungiDB:HpaG809078"/>
<protein>
    <recommendedName>
        <fullName evidence="7">N(6)-adenine-specific DNA methyltransferase 2</fullName>
    </recommendedName>
</protein>
<keyword evidence="6" id="KW-1185">Reference proteome</keyword>
<dbReference type="EnsemblProtists" id="HpaT809078">
    <property type="protein sequence ID" value="HpaP809078"/>
    <property type="gene ID" value="HpaG809078"/>
</dbReference>
<evidence type="ECO:0000313" key="5">
    <source>
        <dbReference type="EnsemblProtists" id="HpaP809078"/>
    </source>
</evidence>
<keyword evidence="2" id="KW-0963">Cytoplasm</keyword>
<evidence type="ECO:0000256" key="2">
    <source>
        <dbReference type="ARBA" id="ARBA00022490"/>
    </source>
</evidence>
<evidence type="ECO:0000256" key="1">
    <source>
        <dbReference type="ARBA" id="ARBA00004496"/>
    </source>
</evidence>
<accession>M4BRN8</accession>
<reference evidence="6" key="1">
    <citation type="journal article" date="2010" name="Science">
        <title>Signatures of adaptation to obligate biotrophy in the Hyaloperonospora arabidopsidis genome.</title>
        <authorList>
            <person name="Baxter L."/>
            <person name="Tripathy S."/>
            <person name="Ishaque N."/>
            <person name="Boot N."/>
            <person name="Cabral A."/>
            <person name="Kemen E."/>
            <person name="Thines M."/>
            <person name="Ah-Fong A."/>
            <person name="Anderson R."/>
            <person name="Badejoko W."/>
            <person name="Bittner-Eddy P."/>
            <person name="Boore J.L."/>
            <person name="Chibucos M.C."/>
            <person name="Coates M."/>
            <person name="Dehal P."/>
            <person name="Delehaunty K."/>
            <person name="Dong S."/>
            <person name="Downton P."/>
            <person name="Dumas B."/>
            <person name="Fabro G."/>
            <person name="Fronick C."/>
            <person name="Fuerstenberg S.I."/>
            <person name="Fulton L."/>
            <person name="Gaulin E."/>
            <person name="Govers F."/>
            <person name="Hughes L."/>
            <person name="Humphray S."/>
            <person name="Jiang R.H."/>
            <person name="Judelson H."/>
            <person name="Kamoun S."/>
            <person name="Kyung K."/>
            <person name="Meijer H."/>
            <person name="Minx P."/>
            <person name="Morris P."/>
            <person name="Nelson J."/>
            <person name="Phuntumart V."/>
            <person name="Qutob D."/>
            <person name="Rehmany A."/>
            <person name="Rougon-Cardoso A."/>
            <person name="Ryden P."/>
            <person name="Torto-Alalibo T."/>
            <person name="Studholme D."/>
            <person name="Wang Y."/>
            <person name="Win J."/>
            <person name="Wood J."/>
            <person name="Clifton S.W."/>
            <person name="Rogers J."/>
            <person name="Van den Ackerveken G."/>
            <person name="Jones J.D."/>
            <person name="McDowell J.M."/>
            <person name="Beynon J."/>
            <person name="Tyler B.M."/>
        </authorList>
    </citation>
    <scope>NUCLEOTIDE SEQUENCE [LARGE SCALE GENOMIC DNA]</scope>
    <source>
        <strain evidence="6">Emoy2</strain>
    </source>
</reference>
<evidence type="ECO:0000256" key="3">
    <source>
        <dbReference type="ARBA" id="ARBA00022603"/>
    </source>
</evidence>
<evidence type="ECO:0008006" key="7">
    <source>
        <dbReference type="Google" id="ProtNLM"/>
    </source>
</evidence>
<keyword evidence="3" id="KW-0489">Methyltransferase</keyword>